<evidence type="ECO:0000313" key="2">
    <source>
        <dbReference type="EMBL" id="CUP53774.1"/>
    </source>
</evidence>
<organism evidence="2 4">
    <name type="scientific">Bacteroides faecis</name>
    <dbReference type="NCBI Taxonomy" id="674529"/>
    <lineage>
        <taxon>Bacteria</taxon>
        <taxon>Pseudomonadati</taxon>
        <taxon>Bacteroidota</taxon>
        <taxon>Bacteroidia</taxon>
        <taxon>Bacteroidales</taxon>
        <taxon>Bacteroidaceae</taxon>
        <taxon>Bacteroides</taxon>
    </lineage>
</organism>
<gene>
    <name evidence="3" type="ORF">BFLFYP10_03940</name>
    <name evidence="2" type="ORF">ERS852461_02801</name>
</gene>
<protein>
    <submittedName>
        <fullName evidence="2">Uncharacterized protein</fullName>
    </submittedName>
</protein>
<proteinExistence type="predicted"/>
<feature type="transmembrane region" description="Helical" evidence="1">
    <location>
        <begin position="26"/>
        <end position="47"/>
    </location>
</feature>
<dbReference type="EMBL" id="CACRSZ010000085">
    <property type="protein sequence ID" value="VYT49928.1"/>
    <property type="molecule type" value="Genomic_DNA"/>
</dbReference>
<name>A0A174NYF1_9BACE</name>
<keyword evidence="1" id="KW-1133">Transmembrane helix</keyword>
<keyword evidence="1" id="KW-0472">Membrane</keyword>
<accession>A0A174NYF1</accession>
<sequence>MNYGLIPVSVCKTPYRESENLEGRQLLVAAFFLFLRSLCYLIGYSHFYGY</sequence>
<dbReference type="EMBL" id="CZAE01000013">
    <property type="protein sequence ID" value="CUP53774.1"/>
    <property type="molecule type" value="Genomic_DNA"/>
</dbReference>
<evidence type="ECO:0000256" key="1">
    <source>
        <dbReference type="SAM" id="Phobius"/>
    </source>
</evidence>
<accession>A0A6N2X8S5</accession>
<evidence type="ECO:0000313" key="4">
    <source>
        <dbReference type="Proteomes" id="UP000095606"/>
    </source>
</evidence>
<dbReference type="AlphaFoldDB" id="A0A174NYF1"/>
<dbReference type="Proteomes" id="UP000095606">
    <property type="component" value="Unassembled WGS sequence"/>
</dbReference>
<reference evidence="3" key="2">
    <citation type="submission" date="2019-11" db="EMBL/GenBank/DDBJ databases">
        <authorList>
            <person name="Feng L."/>
        </authorList>
    </citation>
    <scope>NUCLEOTIDE SEQUENCE</scope>
    <source>
        <strain evidence="3">BfaecisLFYP10</strain>
    </source>
</reference>
<evidence type="ECO:0000313" key="3">
    <source>
        <dbReference type="EMBL" id="VYT49928.1"/>
    </source>
</evidence>
<keyword evidence="1" id="KW-0812">Transmembrane</keyword>
<reference evidence="2 4" key="1">
    <citation type="submission" date="2015-09" db="EMBL/GenBank/DDBJ databases">
        <authorList>
            <consortium name="Pathogen Informatics"/>
        </authorList>
    </citation>
    <scope>NUCLEOTIDE SEQUENCE [LARGE SCALE GENOMIC DNA]</scope>
    <source>
        <strain evidence="2 4">2789STDY5834846</strain>
    </source>
</reference>